<evidence type="ECO:0000313" key="5">
    <source>
        <dbReference type="Proteomes" id="UP000064967"/>
    </source>
</evidence>
<dbReference type="OrthoDB" id="1645838at2"/>
<evidence type="ECO:0000259" key="3">
    <source>
        <dbReference type="Pfam" id="PF00149"/>
    </source>
</evidence>
<feature type="domain" description="Calcineurin-like phosphoesterase" evidence="3">
    <location>
        <begin position="289"/>
        <end position="408"/>
    </location>
</feature>
<dbReference type="PANTHER" id="PTHR43143">
    <property type="entry name" value="METALLOPHOSPHOESTERASE, CALCINEURIN SUPERFAMILY"/>
    <property type="match status" value="1"/>
</dbReference>
<dbReference type="EMBL" id="CP012333">
    <property type="protein sequence ID" value="AKU99005.1"/>
    <property type="molecule type" value="Genomic_DNA"/>
</dbReference>
<sequence>MTPSRHVSRSLVRWIGILSVAVSAHATAACGSGVSSSSTNENDVATRPSPIDPNDAPPGSTDPSVADQLVEKPWEIISNKGETYLPNVFYADASQNEQIMPWTLDGHAQIDRLIYPTIGNPNLYTKSDATDQFMVVLRIEDAAFEPAGATVEPVANSALSRMIVNNNDPANGFAFLLVSRDARPVATEADRVVSSGAGTGVYRVYPQQIYVNPIPADMPEVFKQRKTIRFVFKQEAMANVPPGLYDVRFEVRRDNQLHTTPGGPKIFEYQYNAVRVFDTEPEEYSAVNITDTQVSVGSSYDAKTKTQLEEVVQFLNTTNEPAVRNASFITFNGDLHNGGSPGTLRQRPVAWTYNDEAKVIVDSLKYLPLPIFLTVGNHDGYVSTGQVPSAVSTIDSAVFDSLEKVVNEASPKAWPGFGYPAFKTYLDQTAAAGFLGGNHRDLFGGTFMRQPAKSGASTFANDWKEVPREDRNYILYDGFYQWQKTYGPLNYSWKFGKNFYVSLNSFELRQHRRSGWGMYTVNYGGGMSDVQLEWLDRELLRAKVTGDDVVLLAHHDPRGGHQNLDQGYYFDQLEYGSIYQSAINYIAQGVFNTAACQLPDWVLPRSQQESCIHDGLQEWMRADEEFDCAWDERKNGTCDKALFDPKSGGTHTLYFSGVELVNRIASNPQLRTVVLGHTHYNQLEVLQTGDHLLPNESPVSTAAAAAEFAMLEVQNPIRGFSVLGEQRGMQGVARMARGNADYDIHELGMGLLAARNARFSELLTPALAKGQRTLDASTGLGRELVVLRLVSNADLANQTYNSQSALGFGVLHFSKKSDARAYGLAQINRVSFFVNTGANKFMRAATVDVDRNRRLRAHDVDNPLEVLFDW</sequence>
<dbReference type="PROSITE" id="PS51257">
    <property type="entry name" value="PROKAR_LIPOPROTEIN"/>
    <property type="match status" value="1"/>
</dbReference>
<accession>A0A0K1PZP2</accession>
<keyword evidence="2" id="KW-0732">Signal</keyword>
<dbReference type="InterPro" id="IPR029052">
    <property type="entry name" value="Metallo-depent_PP-like"/>
</dbReference>
<dbReference type="KEGG" id="llu:AKJ09_05669"/>
<keyword evidence="5" id="KW-1185">Reference proteome</keyword>
<protein>
    <recommendedName>
        <fullName evidence="3">Calcineurin-like phosphoesterase domain-containing protein</fullName>
    </recommendedName>
</protein>
<evidence type="ECO:0000313" key="4">
    <source>
        <dbReference type="EMBL" id="AKU99005.1"/>
    </source>
</evidence>
<name>A0A0K1PZP2_9BACT</name>
<feature type="region of interest" description="Disordered" evidence="1">
    <location>
        <begin position="30"/>
        <end position="65"/>
    </location>
</feature>
<organism evidence="4 5">
    <name type="scientific">Labilithrix luteola</name>
    <dbReference type="NCBI Taxonomy" id="1391654"/>
    <lineage>
        <taxon>Bacteria</taxon>
        <taxon>Pseudomonadati</taxon>
        <taxon>Myxococcota</taxon>
        <taxon>Polyangia</taxon>
        <taxon>Polyangiales</taxon>
        <taxon>Labilitrichaceae</taxon>
        <taxon>Labilithrix</taxon>
    </lineage>
</organism>
<feature type="signal peptide" evidence="2">
    <location>
        <begin position="1"/>
        <end position="28"/>
    </location>
</feature>
<reference evidence="4 5" key="1">
    <citation type="submission" date="2015-08" db="EMBL/GenBank/DDBJ databases">
        <authorList>
            <person name="Babu N.S."/>
            <person name="Beckwith C.J."/>
            <person name="Beseler K.G."/>
            <person name="Brison A."/>
            <person name="Carone J.V."/>
            <person name="Caskin T.P."/>
            <person name="Diamond M."/>
            <person name="Durham M.E."/>
            <person name="Foxe J.M."/>
            <person name="Go M."/>
            <person name="Henderson B.A."/>
            <person name="Jones I.B."/>
            <person name="McGettigan J.A."/>
            <person name="Micheletti S.J."/>
            <person name="Nasrallah M.E."/>
            <person name="Ortiz D."/>
            <person name="Piller C.R."/>
            <person name="Privatt S.R."/>
            <person name="Schneider S.L."/>
            <person name="Sharp S."/>
            <person name="Smith T.C."/>
            <person name="Stanton J.D."/>
            <person name="Ullery H.E."/>
            <person name="Wilson R.J."/>
            <person name="Serrano M.G."/>
            <person name="Buck G."/>
            <person name="Lee V."/>
            <person name="Wang Y."/>
            <person name="Carvalho R."/>
            <person name="Voegtly L."/>
            <person name="Shi R."/>
            <person name="Duckworth R."/>
            <person name="Johnson A."/>
            <person name="Loviza R."/>
            <person name="Walstead R."/>
            <person name="Shah Z."/>
            <person name="Kiflezghi M."/>
            <person name="Wade K."/>
            <person name="Ball S.L."/>
            <person name="Bradley K.W."/>
            <person name="Asai D.J."/>
            <person name="Bowman C.A."/>
            <person name="Russell D.A."/>
            <person name="Pope W.H."/>
            <person name="Jacobs-Sera D."/>
            <person name="Hendrix R.W."/>
            <person name="Hatfull G.F."/>
        </authorList>
    </citation>
    <scope>NUCLEOTIDE SEQUENCE [LARGE SCALE GENOMIC DNA]</scope>
    <source>
        <strain evidence="4 5">DSM 27648</strain>
    </source>
</reference>
<proteinExistence type="predicted"/>
<gene>
    <name evidence="4" type="ORF">AKJ09_05669</name>
</gene>
<evidence type="ECO:0000256" key="2">
    <source>
        <dbReference type="SAM" id="SignalP"/>
    </source>
</evidence>
<dbReference type="PANTHER" id="PTHR43143:SF1">
    <property type="entry name" value="SERINE_THREONINE-PROTEIN PHOSPHATASE CPPED1"/>
    <property type="match status" value="1"/>
</dbReference>
<dbReference type="Proteomes" id="UP000064967">
    <property type="component" value="Chromosome"/>
</dbReference>
<dbReference type="InterPro" id="IPR051918">
    <property type="entry name" value="STPP_CPPED1"/>
</dbReference>
<dbReference type="Pfam" id="PF00149">
    <property type="entry name" value="Metallophos"/>
    <property type="match status" value="1"/>
</dbReference>
<evidence type="ECO:0000256" key="1">
    <source>
        <dbReference type="SAM" id="MobiDB-lite"/>
    </source>
</evidence>
<dbReference type="GO" id="GO:0016787">
    <property type="term" value="F:hydrolase activity"/>
    <property type="evidence" value="ECO:0007669"/>
    <property type="project" value="InterPro"/>
</dbReference>
<dbReference type="SUPFAM" id="SSF56300">
    <property type="entry name" value="Metallo-dependent phosphatases"/>
    <property type="match status" value="1"/>
</dbReference>
<dbReference type="AlphaFoldDB" id="A0A0K1PZP2"/>
<dbReference type="InterPro" id="IPR004843">
    <property type="entry name" value="Calcineurin-like_PHP"/>
</dbReference>
<feature type="chain" id="PRO_5005466898" description="Calcineurin-like phosphoesterase domain-containing protein" evidence="2">
    <location>
        <begin position="29"/>
        <end position="870"/>
    </location>
</feature>
<feature type="compositionally biased region" description="Polar residues" evidence="1">
    <location>
        <begin position="33"/>
        <end position="43"/>
    </location>
</feature>
<dbReference type="RefSeq" id="WP_146650224.1">
    <property type="nucleotide sequence ID" value="NZ_CP012333.1"/>
</dbReference>